<dbReference type="Proteomes" id="UP000827976">
    <property type="component" value="Chromosome 5"/>
</dbReference>
<gene>
    <name evidence="1" type="ORF">IHE45_05G033800</name>
</gene>
<proteinExistence type="predicted"/>
<keyword evidence="2" id="KW-1185">Reference proteome</keyword>
<accession>A0ACB7W0C1</accession>
<keyword evidence="1" id="KW-0067">ATP-binding</keyword>
<keyword evidence="1" id="KW-0547">Nucleotide-binding</keyword>
<reference evidence="2" key="1">
    <citation type="journal article" date="2022" name="Nat. Commun.">
        <title>Chromosome evolution and the genetic basis of agronomically important traits in greater yam.</title>
        <authorList>
            <person name="Bredeson J.V."/>
            <person name="Lyons J.B."/>
            <person name="Oniyinde I.O."/>
            <person name="Okereke N.R."/>
            <person name="Kolade O."/>
            <person name="Nnabue I."/>
            <person name="Nwadili C.O."/>
            <person name="Hribova E."/>
            <person name="Parker M."/>
            <person name="Nwogha J."/>
            <person name="Shu S."/>
            <person name="Carlson J."/>
            <person name="Kariba R."/>
            <person name="Muthemba S."/>
            <person name="Knop K."/>
            <person name="Barton G.J."/>
            <person name="Sherwood A.V."/>
            <person name="Lopez-Montes A."/>
            <person name="Asiedu R."/>
            <person name="Jamnadass R."/>
            <person name="Muchugi A."/>
            <person name="Goodstein D."/>
            <person name="Egesi C.N."/>
            <person name="Featherston J."/>
            <person name="Asfaw A."/>
            <person name="Simpson G.G."/>
            <person name="Dolezel J."/>
            <person name="Hendre P.S."/>
            <person name="Van Deynze A."/>
            <person name="Kumar P.L."/>
            <person name="Obidiegwu J.E."/>
            <person name="Bhattacharjee R."/>
            <person name="Rokhsar D.S."/>
        </authorList>
    </citation>
    <scope>NUCLEOTIDE SEQUENCE [LARGE SCALE GENOMIC DNA]</scope>
    <source>
        <strain evidence="2">cv. TDa95/00328</strain>
    </source>
</reference>
<name>A0ACB7W0C1_DIOAL</name>
<sequence length="1465" mass="161445">MAMPSTAMDGDFDNDGFDWEAAVREIDSACEAVATSSTYVQDADFRPSPAGVGAGARAMVAKPNGKARQSTLDRFVDSYLKRRHYRAHGDRSPERGNSSVETGIGNGDPQIGIDVEAAKTWIYPINVPLRDYQFSITKSALFSNTLVALPTGLGKTLIAAVVMFNYFRWFPEGKIVFTAPSRPLVMQQIEACHNIVGIPQEWTIDMTGQMSPMKRSGFWKVKRVFFVTPQVLEKDIQSGICLVKQLVCLVIDEAHRAMGNYSYCVAVRELMAVPVQLRILALTATPGSKQQTVQNVIDNLCISTLEYRNESDPDVSPYVHDRKLEVVQVALAKDAVDINNLLLDAIQPFVARLCAIGVLYNRDFTMLSPCELLNSRDKFRQVPPPNLPQARFGEVEGCFAVLITLYHLRKLLSTHGIRPAYDMLEEKLHQGSFARLMSRNETIWKAKLLMQQSLSHGAPNPKLVKMTEILLDHFKTKDPRESRVIIFSNFRGSVKDIMDSLSNIGDLVKATEFIGQSSGKTLKGQTQKVQQAVLQKFRTGGYNVIVATSIGEEGLDIMEVDLVICFDANISPLRMIQRMGRTGRNHDGRVVVLACEGSELKGYLKKQASSKTVRKHMHNGGIKSFDFHSSPRMIPHICKPQVQFVELAIEQFIPRGRKLKDGSSCQSPIVKKISDGESALLNRYFHPSKKETWRPSLISFPHFQAFPSGVFKVPHAFKTTAMLIDAMQRLQGPSVSKAKQAEISFYSPEDDTFEHDEREELADVHCAVSDSLTTLADAKNPDVGKSCDGASPTEKEIYLPDSPVKKYSGHCFLSGEQFLAVSTSGIVSVLSVPVLPPKGFLVSNLITTVGNKDFMNMVEKDAGAFARLTVKSEPSLHARDAVAIEVSTEQRSVVNRATLASQFSVPIDQGNGVARTTLPQWGLADSKTDVSGMPCDPENDMPSPPAAESRDTCTDLSPRLSHYIEEGIVPESPIVEQIQSHKVDDVICNKHGDGGYGSPSKYPPSGMHKEVLSGIASISAALLGDRAINKSPTPCQLSHDGVYSSCLLRKEIQNSDVKMQTIVEIELEGKEAGSPVDVEIHTPLANPMNYSSSEEWQLNSGGVSKSLLRAPTVDVEIHTPLANPMNNSSSEEWQLNSGGVSKSLLQAPKYRRLRKHGEVFRRPPCNILNETSTSTAPSNHRHSMDIKFDQIDRRKGKRSKNHANYLIDEEAEVSQDAEVSEDEEDGDKDDEYEDSDKDDEYEDSFIDDKTNPTPTQAEHSGDMLAFYRRSLLTQSPFGVTTSLVPPHGSVSPRTIESGSSSVKTMANVLETPQDSLRSANQSTGLNSVTCPSDSKRVLQISPHIEAGNSLRDTSDKVGSRKRKLTFQHAGSSPAAHLQHATSHPEHITESSNHYQAGNTSNGNESCDDDFYKSVDLDAIEEQATKLLRYKAEVSISQTQMAMGNQLVNTENTRIISTPPTFDLGI</sequence>
<evidence type="ECO:0000313" key="2">
    <source>
        <dbReference type="Proteomes" id="UP000827976"/>
    </source>
</evidence>
<keyword evidence="1" id="KW-0378">Hydrolase</keyword>
<evidence type="ECO:0000313" key="1">
    <source>
        <dbReference type="EMBL" id="KAH7681036.1"/>
    </source>
</evidence>
<keyword evidence="1" id="KW-0347">Helicase</keyword>
<comment type="caution">
    <text evidence="1">The sequence shown here is derived from an EMBL/GenBank/DDBJ whole genome shotgun (WGS) entry which is preliminary data.</text>
</comment>
<dbReference type="EC" id="3.6.4.13" evidence="1"/>
<organism evidence="1 2">
    <name type="scientific">Dioscorea alata</name>
    <name type="common">Purple yam</name>
    <dbReference type="NCBI Taxonomy" id="55571"/>
    <lineage>
        <taxon>Eukaryota</taxon>
        <taxon>Viridiplantae</taxon>
        <taxon>Streptophyta</taxon>
        <taxon>Embryophyta</taxon>
        <taxon>Tracheophyta</taxon>
        <taxon>Spermatophyta</taxon>
        <taxon>Magnoliopsida</taxon>
        <taxon>Liliopsida</taxon>
        <taxon>Dioscoreales</taxon>
        <taxon>Dioscoreaceae</taxon>
        <taxon>Dioscorea</taxon>
    </lineage>
</organism>
<protein>
    <submittedName>
        <fullName evidence="1">RNA helicase protein</fullName>
        <ecNumber evidence="1">3.6.4.13</ecNumber>
    </submittedName>
</protein>
<dbReference type="EMBL" id="CM037015">
    <property type="protein sequence ID" value="KAH7681036.1"/>
    <property type="molecule type" value="Genomic_DNA"/>
</dbReference>